<gene>
    <name evidence="3" type="ORF">F503_03990</name>
</gene>
<dbReference type="PANTHER" id="PTHR40781:SF1">
    <property type="match status" value="1"/>
</dbReference>
<feature type="compositionally biased region" description="Low complexity" evidence="1">
    <location>
        <begin position="62"/>
        <end position="72"/>
    </location>
</feature>
<dbReference type="OrthoDB" id="88561at2759"/>
<accession>S3BTA9</accession>
<organism evidence="3 4">
    <name type="scientific">Ophiostoma piceae (strain UAMH 11346)</name>
    <name type="common">Sap stain fungus</name>
    <dbReference type="NCBI Taxonomy" id="1262450"/>
    <lineage>
        <taxon>Eukaryota</taxon>
        <taxon>Fungi</taxon>
        <taxon>Dikarya</taxon>
        <taxon>Ascomycota</taxon>
        <taxon>Pezizomycotina</taxon>
        <taxon>Sordariomycetes</taxon>
        <taxon>Sordariomycetidae</taxon>
        <taxon>Ophiostomatales</taxon>
        <taxon>Ophiostomataceae</taxon>
        <taxon>Ophiostoma</taxon>
    </lineage>
</organism>
<dbReference type="Pfam" id="PF24494">
    <property type="entry name" value="DUF7587"/>
    <property type="match status" value="1"/>
</dbReference>
<feature type="compositionally biased region" description="Low complexity" evidence="1">
    <location>
        <begin position="42"/>
        <end position="55"/>
    </location>
</feature>
<sequence>MNRQDNGDVENDSSGLEDVVEALKRLGLGGPRSSAAEGSPQAGDTQASADGSSSSDGDDGSSLDANGSSSSDTDYDLPHRPLFDLGTHTCQRAPRYLYRVDHPGSHSITDDDGTVRARDQFPHLSSLLRFRGSLERHFQWGLRSPSPFMSTFSSLDSTRNWTRRLEENNTGYGKANIRFYMVDTRRLGAAPVFDAEMLAADLDIVVTYGREEKPVRHTAEYLIKGSIDAHAIVHRGTWQDWEGFLQGAIQIDRGQDT</sequence>
<evidence type="ECO:0000259" key="2">
    <source>
        <dbReference type="Pfam" id="PF24494"/>
    </source>
</evidence>
<protein>
    <recommendedName>
        <fullName evidence="2">DUF7587 domain-containing protein</fullName>
    </recommendedName>
</protein>
<evidence type="ECO:0000256" key="1">
    <source>
        <dbReference type="SAM" id="MobiDB-lite"/>
    </source>
</evidence>
<proteinExistence type="predicted"/>
<dbReference type="Proteomes" id="UP000016923">
    <property type="component" value="Unassembled WGS sequence"/>
</dbReference>
<dbReference type="InterPro" id="IPR056009">
    <property type="entry name" value="DUF7587"/>
</dbReference>
<dbReference type="EMBL" id="KE148175">
    <property type="protein sequence ID" value="EPE02641.1"/>
    <property type="molecule type" value="Genomic_DNA"/>
</dbReference>
<keyword evidence="4" id="KW-1185">Reference proteome</keyword>
<dbReference type="HOGENOM" id="CLU_1082204_0_0_1"/>
<feature type="region of interest" description="Disordered" evidence="1">
    <location>
        <begin position="1"/>
        <end position="77"/>
    </location>
</feature>
<dbReference type="AlphaFoldDB" id="S3BTA9"/>
<dbReference type="STRING" id="1262450.S3BTA9"/>
<feature type="domain" description="DUF7587" evidence="2">
    <location>
        <begin position="93"/>
        <end position="239"/>
    </location>
</feature>
<dbReference type="SUPFAM" id="SSF56399">
    <property type="entry name" value="ADP-ribosylation"/>
    <property type="match status" value="1"/>
</dbReference>
<dbReference type="VEuPathDB" id="FungiDB:F503_03990"/>
<name>S3BTA9_OPHP1</name>
<evidence type="ECO:0000313" key="3">
    <source>
        <dbReference type="EMBL" id="EPE02641.1"/>
    </source>
</evidence>
<evidence type="ECO:0000313" key="4">
    <source>
        <dbReference type="Proteomes" id="UP000016923"/>
    </source>
</evidence>
<reference evidence="3 4" key="1">
    <citation type="journal article" date="2013" name="BMC Genomics">
        <title>The genome and transcriptome of the pine saprophyte Ophiostoma piceae, and a comparison with the bark beetle-associated pine pathogen Grosmannia clavigera.</title>
        <authorList>
            <person name="Haridas S."/>
            <person name="Wang Y."/>
            <person name="Lim L."/>
            <person name="Massoumi Alamouti S."/>
            <person name="Jackman S."/>
            <person name="Docking R."/>
            <person name="Robertson G."/>
            <person name="Birol I."/>
            <person name="Bohlmann J."/>
            <person name="Breuil C."/>
        </authorList>
    </citation>
    <scope>NUCLEOTIDE SEQUENCE [LARGE SCALE GENOMIC DNA]</scope>
    <source>
        <strain evidence="3 4">UAMH 11346</strain>
    </source>
</reference>
<dbReference type="PANTHER" id="PTHR40781">
    <property type="match status" value="1"/>
</dbReference>